<comment type="subcellular location">
    <subcellularLocation>
        <location evidence="1">Nucleus</location>
    </subcellularLocation>
</comment>
<feature type="coiled-coil region" evidence="5">
    <location>
        <begin position="207"/>
        <end position="234"/>
    </location>
</feature>
<gene>
    <name evidence="7" type="ORF">ACJRO7_031230</name>
</gene>
<dbReference type="InterPro" id="IPR052610">
    <property type="entry name" value="bHLH_transcription_regulator"/>
</dbReference>
<organism evidence="7 8">
    <name type="scientific">Eucalyptus globulus</name>
    <name type="common">Tasmanian blue gum</name>
    <dbReference type="NCBI Taxonomy" id="34317"/>
    <lineage>
        <taxon>Eukaryota</taxon>
        <taxon>Viridiplantae</taxon>
        <taxon>Streptophyta</taxon>
        <taxon>Embryophyta</taxon>
        <taxon>Tracheophyta</taxon>
        <taxon>Spermatophyta</taxon>
        <taxon>Magnoliopsida</taxon>
        <taxon>eudicotyledons</taxon>
        <taxon>Gunneridae</taxon>
        <taxon>Pentapetalae</taxon>
        <taxon>rosids</taxon>
        <taxon>malvids</taxon>
        <taxon>Myrtales</taxon>
        <taxon>Myrtaceae</taxon>
        <taxon>Myrtoideae</taxon>
        <taxon>Eucalypteae</taxon>
        <taxon>Eucalyptus</taxon>
    </lineage>
</organism>
<evidence type="ECO:0000313" key="8">
    <source>
        <dbReference type="Proteomes" id="UP001634007"/>
    </source>
</evidence>
<dbReference type="SMART" id="SM00353">
    <property type="entry name" value="HLH"/>
    <property type="match status" value="1"/>
</dbReference>
<evidence type="ECO:0000256" key="2">
    <source>
        <dbReference type="ARBA" id="ARBA00023015"/>
    </source>
</evidence>
<dbReference type="EMBL" id="JBJKBG010000008">
    <property type="protein sequence ID" value="KAL3726307.1"/>
    <property type="molecule type" value="Genomic_DNA"/>
</dbReference>
<evidence type="ECO:0000259" key="6">
    <source>
        <dbReference type="PROSITE" id="PS50888"/>
    </source>
</evidence>
<name>A0ABD3JLI8_EUCGL</name>
<reference evidence="7 8" key="1">
    <citation type="submission" date="2024-11" db="EMBL/GenBank/DDBJ databases">
        <title>Chromosome-level genome assembly of Eucalyptus globulus Labill. provides insights into its genome evolution.</title>
        <authorList>
            <person name="Li X."/>
        </authorList>
    </citation>
    <scope>NUCLEOTIDE SEQUENCE [LARGE SCALE GENOMIC DNA]</scope>
    <source>
        <strain evidence="7">CL2024</strain>
        <tissue evidence="7">Fresh tender leaves</tissue>
    </source>
</reference>
<dbReference type="Pfam" id="PF00010">
    <property type="entry name" value="HLH"/>
    <property type="match status" value="1"/>
</dbReference>
<keyword evidence="4" id="KW-0539">Nucleus</keyword>
<keyword evidence="2" id="KW-0805">Transcription regulation</keyword>
<sequence length="378" mass="42307">MEILSPRVFPQMVEDAAYFHHHHHQQQVNSPFSFYDEFDLFHPSFHSEPCSTSSPSHLVPLVSRETMPGFAAPSIEAPRELTERPWKKLKTERWNSPGTPAHETMTRKVVITPSPSPSRSLSPDSHLISFGNPDSSPAISNPIHGTYEIQDCEGPKTKNTSAATRTPVHAQEHVLAERKRREKISKRLIALSAIIPNLKKMDKASILEDAIEHLKELQQRVKALEEEAAAAKTVESVVVVKKSQLTTDDDTYSSSDEHSCSQIDRQLSLPEIEARVSGNCVLIKIHCERRNGSVSKMIGEIEELNLTVVNSCIMPFGSSMLDVTILAQVNIYGTQISSIFFPGFNTILFFFREILDAEINLTKITKLIMHLTHGTPLI</sequence>
<dbReference type="SUPFAM" id="SSF47459">
    <property type="entry name" value="HLH, helix-loop-helix DNA-binding domain"/>
    <property type="match status" value="1"/>
</dbReference>
<evidence type="ECO:0000256" key="1">
    <source>
        <dbReference type="ARBA" id="ARBA00004123"/>
    </source>
</evidence>
<evidence type="ECO:0000256" key="4">
    <source>
        <dbReference type="ARBA" id="ARBA00023242"/>
    </source>
</evidence>
<dbReference type="Gene3D" id="4.10.280.10">
    <property type="entry name" value="Helix-loop-helix DNA-binding domain"/>
    <property type="match status" value="1"/>
</dbReference>
<dbReference type="PANTHER" id="PTHR45959:SF73">
    <property type="entry name" value="TRANSCRIPTION FACTOR BHLH25"/>
    <property type="match status" value="1"/>
</dbReference>
<dbReference type="AlphaFoldDB" id="A0ABD3JLI8"/>
<accession>A0ABD3JLI8</accession>
<protein>
    <recommendedName>
        <fullName evidence="6">BHLH domain-containing protein</fullName>
    </recommendedName>
</protein>
<feature type="domain" description="BHLH" evidence="6">
    <location>
        <begin position="168"/>
        <end position="217"/>
    </location>
</feature>
<evidence type="ECO:0000256" key="5">
    <source>
        <dbReference type="SAM" id="Coils"/>
    </source>
</evidence>
<proteinExistence type="predicted"/>
<evidence type="ECO:0000256" key="3">
    <source>
        <dbReference type="ARBA" id="ARBA00023163"/>
    </source>
</evidence>
<evidence type="ECO:0000313" key="7">
    <source>
        <dbReference type="EMBL" id="KAL3726307.1"/>
    </source>
</evidence>
<dbReference type="Proteomes" id="UP001634007">
    <property type="component" value="Unassembled WGS sequence"/>
</dbReference>
<keyword evidence="5" id="KW-0175">Coiled coil</keyword>
<keyword evidence="8" id="KW-1185">Reference proteome</keyword>
<dbReference type="PANTHER" id="PTHR45959">
    <property type="entry name" value="BHLH TRANSCRIPTION FACTOR"/>
    <property type="match status" value="1"/>
</dbReference>
<keyword evidence="3" id="KW-0804">Transcription</keyword>
<dbReference type="InterPro" id="IPR036638">
    <property type="entry name" value="HLH_DNA-bd_sf"/>
</dbReference>
<dbReference type="GO" id="GO:0005634">
    <property type="term" value="C:nucleus"/>
    <property type="evidence" value="ECO:0007669"/>
    <property type="project" value="UniProtKB-SubCell"/>
</dbReference>
<dbReference type="PROSITE" id="PS50888">
    <property type="entry name" value="BHLH"/>
    <property type="match status" value="1"/>
</dbReference>
<dbReference type="InterPro" id="IPR011598">
    <property type="entry name" value="bHLH_dom"/>
</dbReference>
<comment type="caution">
    <text evidence="7">The sequence shown here is derived from an EMBL/GenBank/DDBJ whole genome shotgun (WGS) entry which is preliminary data.</text>
</comment>